<feature type="transmembrane region" description="Helical" evidence="5">
    <location>
        <begin position="216"/>
        <end position="237"/>
    </location>
</feature>
<dbReference type="PROSITE" id="PS50850">
    <property type="entry name" value="MFS"/>
    <property type="match status" value="1"/>
</dbReference>
<keyword evidence="2 5" id="KW-0812">Transmembrane</keyword>
<dbReference type="InterPro" id="IPR011701">
    <property type="entry name" value="MFS"/>
</dbReference>
<feature type="transmembrane region" description="Helical" evidence="5">
    <location>
        <begin position="164"/>
        <end position="181"/>
    </location>
</feature>
<dbReference type="GO" id="GO:0022857">
    <property type="term" value="F:transmembrane transporter activity"/>
    <property type="evidence" value="ECO:0007669"/>
    <property type="project" value="InterPro"/>
</dbReference>
<dbReference type="InterPro" id="IPR036259">
    <property type="entry name" value="MFS_trans_sf"/>
</dbReference>
<dbReference type="GO" id="GO:0016020">
    <property type="term" value="C:membrane"/>
    <property type="evidence" value="ECO:0007669"/>
    <property type="project" value="UniProtKB-SubCell"/>
</dbReference>
<feature type="transmembrane region" description="Helical" evidence="5">
    <location>
        <begin position="101"/>
        <end position="119"/>
    </location>
</feature>
<feature type="transmembrane region" description="Helical" evidence="5">
    <location>
        <begin position="365"/>
        <end position="387"/>
    </location>
</feature>
<sequence>MLTKRQALRRFRLAVSLFFFIQGVVFATWTNRIADLKTALHLSDAALGNVLFAIPVGQMLAMYVSAWLINRFGSRRMLALASLLYPFCLLPPGLADTPYGLAAGLLFFGISGNLFNIAANTQGINVEHLYARSIMASFHGLWSLGGFLGGVLSMGFIALEVKPWLHFLVMGTVTFLLSNFIRRQLVRNDWHPRKAASAPPTTGQKHLPLSQRIDKYVILLGGMAFCAMVCEGCMYDWSGVYFQQVVHAPGKLVQLGFVICLCTMTVGRFIADHLVSRFGARRVIRGSGLLITFGLAVAVLLPNLWTASIGFFLIGFGISSTVPVCYSMAGRPQQMNPSTALATVSSVSYLELLLGPPVIGHLSQAITLHWTFAVIAFFGLLIAAGAARLHE</sequence>
<evidence type="ECO:0000256" key="3">
    <source>
        <dbReference type="ARBA" id="ARBA00022989"/>
    </source>
</evidence>
<keyword evidence="4 5" id="KW-0472">Membrane</keyword>
<comment type="caution">
    <text evidence="7">The sequence shown here is derived from an EMBL/GenBank/DDBJ whole genome shotgun (WGS) entry which is preliminary data.</text>
</comment>
<organism evidence="7 8">
    <name type="scientific">Candidatus Bacteroides merdipullorum</name>
    <dbReference type="NCBI Taxonomy" id="2838474"/>
    <lineage>
        <taxon>Bacteria</taxon>
        <taxon>Pseudomonadati</taxon>
        <taxon>Bacteroidota</taxon>
        <taxon>Bacteroidia</taxon>
        <taxon>Bacteroidales</taxon>
        <taxon>Bacteroidaceae</taxon>
        <taxon>Bacteroides</taxon>
    </lineage>
</organism>
<feature type="transmembrane region" description="Helical" evidence="5">
    <location>
        <begin position="340"/>
        <end position="359"/>
    </location>
</feature>
<feature type="transmembrane region" description="Helical" evidence="5">
    <location>
        <begin position="252"/>
        <end position="271"/>
    </location>
</feature>
<dbReference type="PANTHER" id="PTHR23514:SF13">
    <property type="entry name" value="INNER MEMBRANE PROTEIN YBJJ"/>
    <property type="match status" value="1"/>
</dbReference>
<evidence type="ECO:0000256" key="5">
    <source>
        <dbReference type="SAM" id="Phobius"/>
    </source>
</evidence>
<accession>A0A9D2CX62</accession>
<keyword evidence="3 5" id="KW-1133">Transmembrane helix</keyword>
<dbReference type="PANTHER" id="PTHR23514">
    <property type="entry name" value="BYPASS OF STOP CODON PROTEIN 6"/>
    <property type="match status" value="1"/>
</dbReference>
<feature type="transmembrane region" description="Helical" evidence="5">
    <location>
        <begin position="50"/>
        <end position="70"/>
    </location>
</feature>
<dbReference type="CDD" id="cd17393">
    <property type="entry name" value="MFS_MosC_like"/>
    <property type="match status" value="1"/>
</dbReference>
<name>A0A9D2CX62_9BACE</name>
<dbReference type="EMBL" id="DXCK01000071">
    <property type="protein sequence ID" value="HIZ01612.1"/>
    <property type="molecule type" value="Genomic_DNA"/>
</dbReference>
<feature type="transmembrane region" description="Helical" evidence="5">
    <location>
        <begin position="140"/>
        <end position="158"/>
    </location>
</feature>
<evidence type="ECO:0000259" key="6">
    <source>
        <dbReference type="PROSITE" id="PS50850"/>
    </source>
</evidence>
<proteinExistence type="predicted"/>
<evidence type="ECO:0000256" key="1">
    <source>
        <dbReference type="ARBA" id="ARBA00004141"/>
    </source>
</evidence>
<evidence type="ECO:0000313" key="7">
    <source>
        <dbReference type="EMBL" id="HIZ01612.1"/>
    </source>
</evidence>
<reference evidence="7" key="1">
    <citation type="journal article" date="2021" name="PeerJ">
        <title>Extensive microbial diversity within the chicken gut microbiome revealed by metagenomics and culture.</title>
        <authorList>
            <person name="Gilroy R."/>
            <person name="Ravi A."/>
            <person name="Getino M."/>
            <person name="Pursley I."/>
            <person name="Horton D.L."/>
            <person name="Alikhan N.F."/>
            <person name="Baker D."/>
            <person name="Gharbi K."/>
            <person name="Hall N."/>
            <person name="Watson M."/>
            <person name="Adriaenssens E.M."/>
            <person name="Foster-Nyarko E."/>
            <person name="Jarju S."/>
            <person name="Secka A."/>
            <person name="Antonio M."/>
            <person name="Oren A."/>
            <person name="Chaudhuri R.R."/>
            <person name="La Ragione R."/>
            <person name="Hildebrand F."/>
            <person name="Pallen M.J."/>
        </authorList>
    </citation>
    <scope>NUCLEOTIDE SEQUENCE</scope>
    <source>
        <strain evidence="7">ChiHjej12B11-24981</strain>
    </source>
</reference>
<feature type="transmembrane region" description="Helical" evidence="5">
    <location>
        <begin position="12"/>
        <end position="30"/>
    </location>
</feature>
<feature type="transmembrane region" description="Helical" evidence="5">
    <location>
        <begin position="307"/>
        <end position="328"/>
    </location>
</feature>
<evidence type="ECO:0000256" key="4">
    <source>
        <dbReference type="ARBA" id="ARBA00023136"/>
    </source>
</evidence>
<reference evidence="7" key="2">
    <citation type="submission" date="2021-04" db="EMBL/GenBank/DDBJ databases">
        <authorList>
            <person name="Gilroy R."/>
        </authorList>
    </citation>
    <scope>NUCLEOTIDE SEQUENCE</scope>
    <source>
        <strain evidence="7">ChiHjej12B11-24981</strain>
    </source>
</reference>
<dbReference type="AlphaFoldDB" id="A0A9D2CX62"/>
<feature type="transmembrane region" description="Helical" evidence="5">
    <location>
        <begin position="77"/>
        <end position="95"/>
    </location>
</feature>
<evidence type="ECO:0000313" key="8">
    <source>
        <dbReference type="Proteomes" id="UP000824023"/>
    </source>
</evidence>
<protein>
    <submittedName>
        <fullName evidence="7">MFS transporter</fullName>
    </submittedName>
</protein>
<dbReference type="Proteomes" id="UP000824023">
    <property type="component" value="Unassembled WGS sequence"/>
</dbReference>
<dbReference type="InterPro" id="IPR020846">
    <property type="entry name" value="MFS_dom"/>
</dbReference>
<dbReference type="Pfam" id="PF07690">
    <property type="entry name" value="MFS_1"/>
    <property type="match status" value="1"/>
</dbReference>
<dbReference type="SUPFAM" id="SSF103473">
    <property type="entry name" value="MFS general substrate transporter"/>
    <property type="match status" value="1"/>
</dbReference>
<evidence type="ECO:0000256" key="2">
    <source>
        <dbReference type="ARBA" id="ARBA00022692"/>
    </source>
</evidence>
<dbReference type="Gene3D" id="1.20.1250.20">
    <property type="entry name" value="MFS general substrate transporter like domains"/>
    <property type="match status" value="2"/>
</dbReference>
<feature type="transmembrane region" description="Helical" evidence="5">
    <location>
        <begin position="283"/>
        <end position="301"/>
    </location>
</feature>
<feature type="domain" description="Major facilitator superfamily (MFS) profile" evidence="6">
    <location>
        <begin position="11"/>
        <end position="391"/>
    </location>
</feature>
<gene>
    <name evidence="7" type="ORF">H9819_05065</name>
</gene>
<comment type="subcellular location">
    <subcellularLocation>
        <location evidence="1">Membrane</location>
        <topology evidence="1">Multi-pass membrane protein</topology>
    </subcellularLocation>
</comment>
<dbReference type="InterPro" id="IPR051788">
    <property type="entry name" value="MFS_Transporter"/>
</dbReference>